<proteinExistence type="predicted"/>
<dbReference type="InterPro" id="IPR010031">
    <property type="entry name" value="FAD_lactone_oxidase-like"/>
</dbReference>
<keyword evidence="1" id="KW-0732">Signal</keyword>
<dbReference type="PROSITE" id="PS51387">
    <property type="entry name" value="FAD_PCMH"/>
    <property type="match status" value="1"/>
</dbReference>
<dbReference type="InterPro" id="IPR016169">
    <property type="entry name" value="FAD-bd_PCMH_sub2"/>
</dbReference>
<evidence type="ECO:0000313" key="3">
    <source>
        <dbReference type="EMBL" id="GFH17373.1"/>
    </source>
</evidence>
<dbReference type="Gene3D" id="3.30.465.10">
    <property type="match status" value="1"/>
</dbReference>
<feature type="non-terminal residue" evidence="3">
    <location>
        <position position="1"/>
    </location>
</feature>
<dbReference type="InterPro" id="IPR016166">
    <property type="entry name" value="FAD-bd_PCMH"/>
</dbReference>
<sequence>MASSVAALLIGLAAHCALATVPTVDAGVITIDLLNYLANYVTARAPAGWTLPAFPWYVYQTVGGAVATGTHGSSLKWGTMSNQVLEMQLVVANGSLVTLTPATHPFLMRAARVAVGKLGIITQLKMRIVREQPVTRRLRTIPASAFLSLMSEAQTSAQRGSYPDWVNETEFFWLPHRSQFMMVSFTRGDDPDPATRQAVLASYSPQNTTVFNTSRQLLQDSLVTRMEDLPLLQGVSFDTPAGLTPAAQASKLYWV</sequence>
<dbReference type="InterPro" id="IPR036318">
    <property type="entry name" value="FAD-bd_PCMH-like_sf"/>
</dbReference>
<feature type="domain" description="FAD-binding PCMH-type" evidence="2">
    <location>
        <begin position="1"/>
        <end position="131"/>
    </location>
</feature>
<evidence type="ECO:0000256" key="1">
    <source>
        <dbReference type="SAM" id="SignalP"/>
    </source>
</evidence>
<accession>A0A699Z462</accession>
<dbReference type="AlphaFoldDB" id="A0A699Z462"/>
<dbReference type="EMBL" id="BLLF01001138">
    <property type="protein sequence ID" value="GFH17373.1"/>
    <property type="molecule type" value="Genomic_DNA"/>
</dbReference>
<keyword evidence="4" id="KW-1185">Reference proteome</keyword>
<comment type="caution">
    <text evidence="3">The sequence shown here is derived from an EMBL/GenBank/DDBJ whole genome shotgun (WGS) entry which is preliminary data.</text>
</comment>
<dbReference type="PANTHER" id="PTHR43762">
    <property type="entry name" value="L-GULONOLACTONE OXIDASE"/>
    <property type="match status" value="1"/>
</dbReference>
<name>A0A699Z462_HAELA</name>
<organism evidence="3 4">
    <name type="scientific">Haematococcus lacustris</name>
    <name type="common">Green alga</name>
    <name type="synonym">Haematococcus pluvialis</name>
    <dbReference type="NCBI Taxonomy" id="44745"/>
    <lineage>
        <taxon>Eukaryota</taxon>
        <taxon>Viridiplantae</taxon>
        <taxon>Chlorophyta</taxon>
        <taxon>core chlorophytes</taxon>
        <taxon>Chlorophyceae</taxon>
        <taxon>CS clade</taxon>
        <taxon>Chlamydomonadales</taxon>
        <taxon>Haematococcaceae</taxon>
        <taxon>Haematococcus</taxon>
    </lineage>
</organism>
<dbReference type="GO" id="GO:0071949">
    <property type="term" value="F:FAD binding"/>
    <property type="evidence" value="ECO:0007669"/>
    <property type="project" value="InterPro"/>
</dbReference>
<dbReference type="InterPro" id="IPR006094">
    <property type="entry name" value="Oxid_FAD_bind_N"/>
</dbReference>
<feature type="non-terminal residue" evidence="3">
    <location>
        <position position="255"/>
    </location>
</feature>
<gene>
    <name evidence="3" type="ORF">HaLaN_13998</name>
</gene>
<protein>
    <submittedName>
        <fullName evidence="3">FAD-binding PCMH-type domain-containing protein</fullName>
    </submittedName>
</protein>
<evidence type="ECO:0000259" key="2">
    <source>
        <dbReference type="PROSITE" id="PS51387"/>
    </source>
</evidence>
<feature type="signal peptide" evidence="1">
    <location>
        <begin position="1"/>
        <end position="19"/>
    </location>
</feature>
<reference evidence="3 4" key="1">
    <citation type="submission" date="2020-02" db="EMBL/GenBank/DDBJ databases">
        <title>Draft genome sequence of Haematococcus lacustris strain NIES-144.</title>
        <authorList>
            <person name="Morimoto D."/>
            <person name="Nakagawa S."/>
            <person name="Yoshida T."/>
            <person name="Sawayama S."/>
        </authorList>
    </citation>
    <scope>NUCLEOTIDE SEQUENCE [LARGE SCALE GENOMIC DNA]</scope>
    <source>
        <strain evidence="3 4">NIES-144</strain>
    </source>
</reference>
<feature type="chain" id="PRO_5025613977" evidence="1">
    <location>
        <begin position="20"/>
        <end position="255"/>
    </location>
</feature>
<evidence type="ECO:0000313" key="4">
    <source>
        <dbReference type="Proteomes" id="UP000485058"/>
    </source>
</evidence>
<dbReference type="SUPFAM" id="SSF56176">
    <property type="entry name" value="FAD-binding/transporter-associated domain-like"/>
    <property type="match status" value="1"/>
</dbReference>
<dbReference type="PANTHER" id="PTHR43762:SF5">
    <property type="entry name" value="FAD-BINDING PCMH-TYPE DOMAIN-CONTAINING PROTEIN"/>
    <property type="match status" value="1"/>
</dbReference>
<dbReference type="Pfam" id="PF01565">
    <property type="entry name" value="FAD_binding_4"/>
    <property type="match status" value="1"/>
</dbReference>
<dbReference type="Proteomes" id="UP000485058">
    <property type="component" value="Unassembled WGS sequence"/>
</dbReference>
<dbReference type="GO" id="GO:0016899">
    <property type="term" value="F:oxidoreductase activity, acting on the CH-OH group of donors, oxygen as acceptor"/>
    <property type="evidence" value="ECO:0007669"/>
    <property type="project" value="InterPro"/>
</dbReference>